<evidence type="ECO:0000313" key="2">
    <source>
        <dbReference type="EMBL" id="GAA3983316.1"/>
    </source>
</evidence>
<protein>
    <recommendedName>
        <fullName evidence="1">N-acetyltransferase domain-containing protein</fullName>
    </recommendedName>
</protein>
<dbReference type="SUPFAM" id="SSF55729">
    <property type="entry name" value="Acyl-CoA N-acyltransferases (Nat)"/>
    <property type="match status" value="1"/>
</dbReference>
<accession>A0ABP7QJ00</accession>
<dbReference type="EMBL" id="BAAAZC010000027">
    <property type="protein sequence ID" value="GAA3983316.1"/>
    <property type="molecule type" value="Genomic_DNA"/>
</dbReference>
<dbReference type="InterPro" id="IPR016181">
    <property type="entry name" value="Acyl_CoA_acyltransferase"/>
</dbReference>
<feature type="domain" description="N-acetyltransferase" evidence="1">
    <location>
        <begin position="103"/>
        <end position="174"/>
    </location>
</feature>
<evidence type="ECO:0000313" key="3">
    <source>
        <dbReference type="Proteomes" id="UP001500742"/>
    </source>
</evidence>
<dbReference type="RefSeq" id="WP_259090064.1">
    <property type="nucleotide sequence ID" value="NZ_BAAAZC010000027.1"/>
</dbReference>
<dbReference type="InterPro" id="IPR000182">
    <property type="entry name" value="GNAT_dom"/>
</dbReference>
<sequence length="174" mass="19650">MIKAVAGDKDLVIGLLQQAGEGLSSHLFKNKQQQELLLSHLFDLYFYVGEIWLSDNRRACALIMQPGLSLLNGKSIGQLIKLFLSEVGRTVLDEVWHQLSRGGQLKIINKITYIRWICVDPLFRRRGTGSGLLGRILEKAAVQNRTVYAETAAVKSLDWLERFGFEGYDVLDDQ</sequence>
<gene>
    <name evidence="2" type="ORF">GCM10022210_38730</name>
</gene>
<evidence type="ECO:0000259" key="1">
    <source>
        <dbReference type="PROSITE" id="PS51186"/>
    </source>
</evidence>
<proteinExistence type="predicted"/>
<dbReference type="Gene3D" id="3.40.630.30">
    <property type="match status" value="1"/>
</dbReference>
<keyword evidence="3" id="KW-1185">Reference proteome</keyword>
<organism evidence="2 3">
    <name type="scientific">Mucilaginibacter dorajii</name>
    <dbReference type="NCBI Taxonomy" id="692994"/>
    <lineage>
        <taxon>Bacteria</taxon>
        <taxon>Pseudomonadati</taxon>
        <taxon>Bacteroidota</taxon>
        <taxon>Sphingobacteriia</taxon>
        <taxon>Sphingobacteriales</taxon>
        <taxon>Sphingobacteriaceae</taxon>
        <taxon>Mucilaginibacter</taxon>
    </lineage>
</organism>
<name>A0ABP7QJ00_9SPHI</name>
<dbReference type="Proteomes" id="UP001500742">
    <property type="component" value="Unassembled WGS sequence"/>
</dbReference>
<dbReference type="Pfam" id="PF13508">
    <property type="entry name" value="Acetyltransf_7"/>
    <property type="match status" value="1"/>
</dbReference>
<dbReference type="PROSITE" id="PS51186">
    <property type="entry name" value="GNAT"/>
    <property type="match status" value="1"/>
</dbReference>
<comment type="caution">
    <text evidence="2">The sequence shown here is derived from an EMBL/GenBank/DDBJ whole genome shotgun (WGS) entry which is preliminary data.</text>
</comment>
<dbReference type="CDD" id="cd04301">
    <property type="entry name" value="NAT_SF"/>
    <property type="match status" value="1"/>
</dbReference>
<reference evidence="3" key="1">
    <citation type="journal article" date="2019" name="Int. J. Syst. Evol. Microbiol.">
        <title>The Global Catalogue of Microorganisms (GCM) 10K type strain sequencing project: providing services to taxonomists for standard genome sequencing and annotation.</title>
        <authorList>
            <consortium name="The Broad Institute Genomics Platform"/>
            <consortium name="The Broad Institute Genome Sequencing Center for Infectious Disease"/>
            <person name="Wu L."/>
            <person name="Ma J."/>
        </authorList>
    </citation>
    <scope>NUCLEOTIDE SEQUENCE [LARGE SCALE GENOMIC DNA]</scope>
    <source>
        <strain evidence="3">JCM 16601</strain>
    </source>
</reference>